<dbReference type="Proteomes" id="UP001148629">
    <property type="component" value="Unassembled WGS sequence"/>
</dbReference>
<gene>
    <name evidence="1" type="ORF">NM208_g7852</name>
</gene>
<dbReference type="EMBL" id="JANRMS010000841">
    <property type="protein sequence ID" value="KAJ3533738.1"/>
    <property type="molecule type" value="Genomic_DNA"/>
</dbReference>
<proteinExistence type="predicted"/>
<sequence>MRTSLPKSAWRSTSVTTCFSTLPRSRLIVADAQLSLAHWLPDMCGRPKSCFKATELTLNAMPLNTTSSGKHRKMDGAVKAQSLDDGGRYQDLDGRSINPTKLVTLLRRTFDDGSYEVHMIHDIYSIRTPRELSRAELQACM</sequence>
<organism evidence="1 2">
    <name type="scientific">Fusarium decemcellulare</name>
    <dbReference type="NCBI Taxonomy" id="57161"/>
    <lineage>
        <taxon>Eukaryota</taxon>
        <taxon>Fungi</taxon>
        <taxon>Dikarya</taxon>
        <taxon>Ascomycota</taxon>
        <taxon>Pezizomycotina</taxon>
        <taxon>Sordariomycetes</taxon>
        <taxon>Hypocreomycetidae</taxon>
        <taxon>Hypocreales</taxon>
        <taxon>Nectriaceae</taxon>
        <taxon>Fusarium</taxon>
        <taxon>Fusarium decemcellulare species complex</taxon>
    </lineage>
</organism>
<accession>A0ACC1S7R0</accession>
<reference evidence="1" key="1">
    <citation type="submission" date="2022-08" db="EMBL/GenBank/DDBJ databases">
        <title>Genome Sequence of Fusarium decemcellulare.</title>
        <authorList>
            <person name="Buettner E."/>
        </authorList>
    </citation>
    <scope>NUCLEOTIDE SEQUENCE</scope>
    <source>
        <strain evidence="1">Babe19</strain>
    </source>
</reference>
<evidence type="ECO:0000313" key="2">
    <source>
        <dbReference type="Proteomes" id="UP001148629"/>
    </source>
</evidence>
<keyword evidence="2" id="KW-1185">Reference proteome</keyword>
<comment type="caution">
    <text evidence="1">The sequence shown here is derived from an EMBL/GenBank/DDBJ whole genome shotgun (WGS) entry which is preliminary data.</text>
</comment>
<evidence type="ECO:0000313" key="1">
    <source>
        <dbReference type="EMBL" id="KAJ3533738.1"/>
    </source>
</evidence>
<name>A0ACC1S7R0_9HYPO</name>
<protein>
    <submittedName>
        <fullName evidence="1">Uncharacterized protein</fullName>
    </submittedName>
</protein>